<proteinExistence type="predicted"/>
<sequence length="93" mass="10700">MMVVGLPVMIITFGTLEVKSMSEAYVCLRTEGFQGASPFFSLRCFKKTAAPYEGFWPRFASLLWPQVACWFPNYSHQCFWVCTSSAHAWHKSY</sequence>
<dbReference type="EMBL" id="GIFC01004741">
    <property type="protein sequence ID" value="MXU86824.1"/>
    <property type="molecule type" value="Transcribed_RNA"/>
</dbReference>
<accession>A0A6B0UCD5</accession>
<name>A0A6B0UCD5_IXORI</name>
<protein>
    <submittedName>
        <fullName evidence="1">Putative secreted protein</fullName>
    </submittedName>
</protein>
<dbReference type="AlphaFoldDB" id="A0A6B0UCD5"/>
<organism evidence="1">
    <name type="scientific">Ixodes ricinus</name>
    <name type="common">Common tick</name>
    <name type="synonym">Acarus ricinus</name>
    <dbReference type="NCBI Taxonomy" id="34613"/>
    <lineage>
        <taxon>Eukaryota</taxon>
        <taxon>Metazoa</taxon>
        <taxon>Ecdysozoa</taxon>
        <taxon>Arthropoda</taxon>
        <taxon>Chelicerata</taxon>
        <taxon>Arachnida</taxon>
        <taxon>Acari</taxon>
        <taxon>Parasitiformes</taxon>
        <taxon>Ixodida</taxon>
        <taxon>Ixodoidea</taxon>
        <taxon>Ixodidae</taxon>
        <taxon>Ixodinae</taxon>
        <taxon>Ixodes</taxon>
    </lineage>
</organism>
<evidence type="ECO:0000313" key="1">
    <source>
        <dbReference type="EMBL" id="MXU86824.1"/>
    </source>
</evidence>
<reference evidence="1" key="1">
    <citation type="submission" date="2019-12" db="EMBL/GenBank/DDBJ databases">
        <title>An insight into the sialome of adult female Ixodes ricinus ticks feeding for 6 days.</title>
        <authorList>
            <person name="Perner J."/>
            <person name="Ribeiro J.M.C."/>
        </authorList>
    </citation>
    <scope>NUCLEOTIDE SEQUENCE</scope>
    <source>
        <strain evidence="1">Semi-engorged</strain>
        <tissue evidence="1">Salivary glands</tissue>
    </source>
</reference>